<organism evidence="1 2">
    <name type="scientific">Brassica cretica</name>
    <name type="common">Mustard</name>
    <dbReference type="NCBI Taxonomy" id="69181"/>
    <lineage>
        <taxon>Eukaryota</taxon>
        <taxon>Viridiplantae</taxon>
        <taxon>Streptophyta</taxon>
        <taxon>Embryophyta</taxon>
        <taxon>Tracheophyta</taxon>
        <taxon>Spermatophyta</taxon>
        <taxon>Magnoliopsida</taxon>
        <taxon>eudicotyledons</taxon>
        <taxon>Gunneridae</taxon>
        <taxon>Pentapetalae</taxon>
        <taxon>rosids</taxon>
        <taxon>malvids</taxon>
        <taxon>Brassicales</taxon>
        <taxon>Brassicaceae</taxon>
        <taxon>Brassiceae</taxon>
        <taxon>Brassica</taxon>
    </lineage>
</organism>
<evidence type="ECO:0000313" key="2">
    <source>
        <dbReference type="Proteomes" id="UP000266723"/>
    </source>
</evidence>
<reference evidence="1 2" key="1">
    <citation type="journal article" date="2020" name="BMC Genomics">
        <title>Intraspecific diversification of the crop wild relative Brassica cretica Lam. using demographic model selection.</title>
        <authorList>
            <person name="Kioukis A."/>
            <person name="Michalopoulou V.A."/>
            <person name="Briers L."/>
            <person name="Pirintsos S."/>
            <person name="Studholme D.J."/>
            <person name="Pavlidis P."/>
            <person name="Sarris P.F."/>
        </authorList>
    </citation>
    <scope>NUCLEOTIDE SEQUENCE [LARGE SCALE GENOMIC DNA]</scope>
    <source>
        <strain evidence="2">cv. PFS-1207/04</strain>
    </source>
</reference>
<accession>A0ABQ7CY67</accession>
<keyword evidence="2" id="KW-1185">Reference proteome</keyword>
<evidence type="ECO:0000313" key="1">
    <source>
        <dbReference type="EMBL" id="KAF3564284.1"/>
    </source>
</evidence>
<name>A0ABQ7CY67_BRACR</name>
<dbReference type="EMBL" id="QGKV02000759">
    <property type="protein sequence ID" value="KAF3564284.1"/>
    <property type="molecule type" value="Genomic_DNA"/>
</dbReference>
<gene>
    <name evidence="1" type="ORF">DY000_02017914</name>
</gene>
<comment type="caution">
    <text evidence="1">The sequence shown here is derived from an EMBL/GenBank/DDBJ whole genome shotgun (WGS) entry which is preliminary data.</text>
</comment>
<dbReference type="Proteomes" id="UP000266723">
    <property type="component" value="Unassembled WGS sequence"/>
</dbReference>
<sequence>MRIEPSVVVGLCHSSNSGVCGGRTGWLGTMRDVFEAIGIFFHRCEREKIGECMGKKQVADENGV</sequence>
<proteinExistence type="predicted"/>
<protein>
    <submittedName>
        <fullName evidence="1">Uncharacterized protein</fullName>
    </submittedName>
</protein>